<gene>
    <name evidence="1" type="ORF">MILVUS5_LOCUS39740</name>
</gene>
<comment type="caution">
    <text evidence="1">The sequence shown here is derived from an EMBL/GenBank/DDBJ whole genome shotgun (WGS) entry which is preliminary data.</text>
</comment>
<name>A0ACB0M9A5_TRIPR</name>
<dbReference type="Proteomes" id="UP001177021">
    <property type="component" value="Unassembled WGS sequence"/>
</dbReference>
<evidence type="ECO:0000313" key="1">
    <source>
        <dbReference type="EMBL" id="CAJ2677176.1"/>
    </source>
</evidence>
<organism evidence="1 2">
    <name type="scientific">Trifolium pratense</name>
    <name type="common">Red clover</name>
    <dbReference type="NCBI Taxonomy" id="57577"/>
    <lineage>
        <taxon>Eukaryota</taxon>
        <taxon>Viridiplantae</taxon>
        <taxon>Streptophyta</taxon>
        <taxon>Embryophyta</taxon>
        <taxon>Tracheophyta</taxon>
        <taxon>Spermatophyta</taxon>
        <taxon>Magnoliopsida</taxon>
        <taxon>eudicotyledons</taxon>
        <taxon>Gunneridae</taxon>
        <taxon>Pentapetalae</taxon>
        <taxon>rosids</taxon>
        <taxon>fabids</taxon>
        <taxon>Fabales</taxon>
        <taxon>Fabaceae</taxon>
        <taxon>Papilionoideae</taxon>
        <taxon>50 kb inversion clade</taxon>
        <taxon>NPAAA clade</taxon>
        <taxon>Hologalegina</taxon>
        <taxon>IRL clade</taxon>
        <taxon>Trifolieae</taxon>
        <taxon>Trifolium</taxon>
    </lineage>
</organism>
<reference evidence="1" key="1">
    <citation type="submission" date="2023-10" db="EMBL/GenBank/DDBJ databases">
        <authorList>
            <person name="Rodriguez Cubillos JULIANA M."/>
            <person name="De Vega J."/>
        </authorList>
    </citation>
    <scope>NUCLEOTIDE SEQUENCE</scope>
</reference>
<accession>A0ACB0M9A5</accession>
<sequence length="634" mass="70003">MLPTKDYDARTTMYLEGKKMEDVTSSSPSVCPVLHDMNLENRSGRNEFFPEDSFKSWGDYGKAFMKTPFRLKDRMFTRSKDYMEIVEMKARSSHQMKKTLSWWDLIWFGIGAVVGSGIFVLTGLEAREEAGPAVVLSYVVSGTAALLSVFCYTEFAVEIPVAGGSFAYLRVELGDFVAFIAAGNILLEYVIGAAAVARSWTSYFATLCNKNPDDFRIIVHKMNPDYGHLDPIAVVALVAIAILAIFSTKASSVFNKIATILHLFVIVFIIVVGLINANPENYSSFAPFGTRGIFKASAVLFFAYIGFDAVSTMAEETKNPGRDIPIGLVGSMVIITFIYCLLASTLCLMQNYKTVDINAPFSVAFSSIGWGWAKYIVALGALKGMTTVLLVNVVGASRYLTHISRTHMMPPWFALVHEKTGTPLNATIAMVISTAMVAFFTDLRILSNLLSISTLFIFMLVAVGILVRRYYSTGITTKENQIKLIVCVVLIIGSSCGMSGYRAMSDGWIGWAVTAPLWLLGTGGVWFLVPEVKKPKVWGVPLVPWLPSFSIAINIFLLGSIDKDSYIRFGIWSGILLIYYVLIGLHASYDASKEVESRHCMAQYVDKEIKNVEEECKKLEVGQLAKEEELGTKV</sequence>
<evidence type="ECO:0000313" key="2">
    <source>
        <dbReference type="Proteomes" id="UP001177021"/>
    </source>
</evidence>
<dbReference type="EMBL" id="CASHSV030000823">
    <property type="protein sequence ID" value="CAJ2677176.1"/>
    <property type="molecule type" value="Genomic_DNA"/>
</dbReference>
<proteinExistence type="predicted"/>
<protein>
    <submittedName>
        <fullName evidence="1">Uncharacterized protein</fullName>
    </submittedName>
</protein>
<keyword evidence="2" id="KW-1185">Reference proteome</keyword>